<protein>
    <recommendedName>
        <fullName evidence="5">DUF4005 domain-containing protein</fullName>
    </recommendedName>
</protein>
<evidence type="ECO:0000256" key="2">
    <source>
        <dbReference type="SAM" id="SignalP"/>
    </source>
</evidence>
<reference evidence="3" key="3">
    <citation type="submission" date="2015-04" db="UniProtKB">
        <authorList>
            <consortium name="EnsemblPlants"/>
        </authorList>
    </citation>
    <scope>IDENTIFICATION</scope>
</reference>
<feature type="region of interest" description="Disordered" evidence="1">
    <location>
        <begin position="16"/>
        <end position="70"/>
    </location>
</feature>
<keyword evidence="4" id="KW-1185">Reference proteome</keyword>
<dbReference type="HOGENOM" id="CLU_2402836_0_0_1"/>
<feature type="signal peptide" evidence="2">
    <location>
        <begin position="1"/>
        <end position="16"/>
    </location>
</feature>
<organism evidence="3 4">
    <name type="scientific">Leersia perrieri</name>
    <dbReference type="NCBI Taxonomy" id="77586"/>
    <lineage>
        <taxon>Eukaryota</taxon>
        <taxon>Viridiplantae</taxon>
        <taxon>Streptophyta</taxon>
        <taxon>Embryophyta</taxon>
        <taxon>Tracheophyta</taxon>
        <taxon>Spermatophyta</taxon>
        <taxon>Magnoliopsida</taxon>
        <taxon>Liliopsida</taxon>
        <taxon>Poales</taxon>
        <taxon>Poaceae</taxon>
        <taxon>BOP clade</taxon>
        <taxon>Oryzoideae</taxon>
        <taxon>Oryzeae</taxon>
        <taxon>Oryzinae</taxon>
        <taxon>Leersia</taxon>
    </lineage>
</organism>
<keyword evidence="2" id="KW-0732">Signal</keyword>
<feature type="chain" id="PRO_5002350852" description="DUF4005 domain-containing protein" evidence="2">
    <location>
        <begin position="17"/>
        <end position="97"/>
    </location>
</feature>
<dbReference type="Proteomes" id="UP000032180">
    <property type="component" value="Chromosome 11"/>
</dbReference>
<evidence type="ECO:0000313" key="4">
    <source>
        <dbReference type="Proteomes" id="UP000032180"/>
    </source>
</evidence>
<sequence length="97" mass="10575">MHQLLLLVTKISTANGAQGDVKKSSTRENISSWNYDKSVPQNGMYSSSNAYSSSRSNAYSSSSNAYRSSSSKSTYYFSRSKSTYCPAFHATTGGSRN</sequence>
<evidence type="ECO:0000313" key="3">
    <source>
        <dbReference type="EnsemblPlants" id="LPERR11G18450.1"/>
    </source>
</evidence>
<feature type="compositionally biased region" description="Low complexity" evidence="1">
    <location>
        <begin position="45"/>
        <end position="70"/>
    </location>
</feature>
<dbReference type="Gramene" id="LPERR11G18450.1">
    <property type="protein sequence ID" value="LPERR11G18450.1"/>
    <property type="gene ID" value="LPERR11G18450"/>
</dbReference>
<evidence type="ECO:0008006" key="5">
    <source>
        <dbReference type="Google" id="ProtNLM"/>
    </source>
</evidence>
<dbReference type="AlphaFoldDB" id="A0A0D9XV06"/>
<accession>A0A0D9XV06</accession>
<dbReference type="EnsemblPlants" id="LPERR11G18450.1">
    <property type="protein sequence ID" value="LPERR11G18450.1"/>
    <property type="gene ID" value="LPERR11G18450"/>
</dbReference>
<evidence type="ECO:0000256" key="1">
    <source>
        <dbReference type="SAM" id="MobiDB-lite"/>
    </source>
</evidence>
<name>A0A0D9XV06_9ORYZ</name>
<reference evidence="3 4" key="1">
    <citation type="submission" date="2012-08" db="EMBL/GenBank/DDBJ databases">
        <title>Oryza genome evolution.</title>
        <authorList>
            <person name="Wing R.A."/>
        </authorList>
    </citation>
    <scope>NUCLEOTIDE SEQUENCE</scope>
</reference>
<reference evidence="4" key="2">
    <citation type="submission" date="2013-12" db="EMBL/GenBank/DDBJ databases">
        <authorList>
            <person name="Yu Y."/>
            <person name="Lee S."/>
            <person name="de Baynast K."/>
            <person name="Wissotski M."/>
            <person name="Liu L."/>
            <person name="Talag J."/>
            <person name="Goicoechea J."/>
            <person name="Angelova A."/>
            <person name="Jetty R."/>
            <person name="Kudrna D."/>
            <person name="Golser W."/>
            <person name="Rivera L."/>
            <person name="Zhang J."/>
            <person name="Wing R."/>
        </authorList>
    </citation>
    <scope>NUCLEOTIDE SEQUENCE</scope>
</reference>
<proteinExistence type="predicted"/>
<feature type="compositionally biased region" description="Polar residues" evidence="1">
    <location>
        <begin position="27"/>
        <end position="44"/>
    </location>
</feature>